<dbReference type="PROSITE" id="PS50949">
    <property type="entry name" value="HTH_GNTR"/>
    <property type="match status" value="1"/>
</dbReference>
<dbReference type="InterPro" id="IPR011711">
    <property type="entry name" value="GntR_C"/>
</dbReference>
<proteinExistence type="predicted"/>
<dbReference type="EMBL" id="JGVR01000042">
    <property type="protein sequence ID" value="KEZ15263.1"/>
    <property type="molecule type" value="Genomic_DNA"/>
</dbReference>
<dbReference type="SUPFAM" id="SSF46785">
    <property type="entry name" value="Winged helix' DNA-binding domain"/>
    <property type="match status" value="1"/>
</dbReference>
<evidence type="ECO:0000256" key="1">
    <source>
        <dbReference type="ARBA" id="ARBA00023015"/>
    </source>
</evidence>
<sequence length="261" mass="28265">MTCSSQTLPDVGDGSRLYQQLARRLLADLAGGRYAVGDRLPPERELAIEHDVSRPTVREAIIALEVQGLVEVRVGSGAYVVRIPGADRQAAETPRFSITAFELMEARLAIEGEAAALAALHARPDELDELDRLVEQIASENLRDGDAYAVDQQFHMLIAQATRNAALVDSVARLWEMRASAPESRLLLAKARAAKVTPVVEEHRVIAQAIRARDPAAARAAMRGHLAAVIDHLLFATEEAAVEEARKAAQSTRARFAPGAD</sequence>
<dbReference type="SMART" id="SM00345">
    <property type="entry name" value="HTH_GNTR"/>
    <property type="match status" value="1"/>
</dbReference>
<dbReference type="GO" id="GO:0003700">
    <property type="term" value="F:DNA-binding transcription factor activity"/>
    <property type="evidence" value="ECO:0007669"/>
    <property type="project" value="InterPro"/>
</dbReference>
<comment type="caution">
    <text evidence="5">The sequence shown here is derived from an EMBL/GenBank/DDBJ whole genome shotgun (WGS) entry which is preliminary data.</text>
</comment>
<dbReference type="SMART" id="SM00895">
    <property type="entry name" value="FCD"/>
    <property type="match status" value="1"/>
</dbReference>
<keyword evidence="3" id="KW-0804">Transcription</keyword>
<accession>A0A084EBC1</accession>
<reference evidence="5 6" key="1">
    <citation type="submission" date="2014-03" db="EMBL/GenBank/DDBJ databases">
        <title>Genome sequence of Sphingobium yanoikuyae B1.</title>
        <authorList>
            <person name="Gan H.M."/>
            <person name="Gan H.Y."/>
            <person name="Savka M.A."/>
        </authorList>
    </citation>
    <scope>NUCLEOTIDE SEQUENCE [LARGE SCALE GENOMIC DNA]</scope>
    <source>
        <strain evidence="5 6">B1</strain>
    </source>
</reference>
<dbReference type="InterPro" id="IPR008920">
    <property type="entry name" value="TF_FadR/GntR_C"/>
</dbReference>
<keyword evidence="1" id="KW-0805">Transcription regulation</keyword>
<dbReference type="PRINTS" id="PR00035">
    <property type="entry name" value="HTHGNTR"/>
</dbReference>
<keyword evidence="2" id="KW-0238">DNA-binding</keyword>
<dbReference type="Gene3D" id="1.10.10.10">
    <property type="entry name" value="Winged helix-like DNA-binding domain superfamily/Winged helix DNA-binding domain"/>
    <property type="match status" value="1"/>
</dbReference>
<evidence type="ECO:0000313" key="5">
    <source>
        <dbReference type="EMBL" id="KEZ15263.1"/>
    </source>
</evidence>
<dbReference type="Proteomes" id="UP000028534">
    <property type="component" value="Unassembled WGS sequence"/>
</dbReference>
<evidence type="ECO:0000313" key="6">
    <source>
        <dbReference type="Proteomes" id="UP000028534"/>
    </source>
</evidence>
<dbReference type="AlphaFoldDB" id="A0A084EBC1"/>
<dbReference type="eggNOG" id="COG2186">
    <property type="taxonomic scope" value="Bacteria"/>
</dbReference>
<dbReference type="STRING" id="13690.AX777_16020"/>
<dbReference type="PANTHER" id="PTHR43537">
    <property type="entry name" value="TRANSCRIPTIONAL REGULATOR, GNTR FAMILY"/>
    <property type="match status" value="1"/>
</dbReference>
<dbReference type="Gene3D" id="1.20.120.530">
    <property type="entry name" value="GntR ligand-binding domain-like"/>
    <property type="match status" value="1"/>
</dbReference>
<evidence type="ECO:0000256" key="2">
    <source>
        <dbReference type="ARBA" id="ARBA00023125"/>
    </source>
</evidence>
<evidence type="ECO:0000256" key="3">
    <source>
        <dbReference type="ARBA" id="ARBA00023163"/>
    </source>
</evidence>
<dbReference type="GO" id="GO:0003677">
    <property type="term" value="F:DNA binding"/>
    <property type="evidence" value="ECO:0007669"/>
    <property type="project" value="UniProtKB-KW"/>
</dbReference>
<name>A0A084EBC1_SPHYA</name>
<dbReference type="InterPro" id="IPR000524">
    <property type="entry name" value="Tscrpt_reg_HTH_GntR"/>
</dbReference>
<organism evidence="5 6">
    <name type="scientific">Sphingobium yanoikuyae</name>
    <name type="common">Sphingomonas yanoikuyae</name>
    <dbReference type="NCBI Taxonomy" id="13690"/>
    <lineage>
        <taxon>Bacteria</taxon>
        <taxon>Pseudomonadati</taxon>
        <taxon>Pseudomonadota</taxon>
        <taxon>Alphaproteobacteria</taxon>
        <taxon>Sphingomonadales</taxon>
        <taxon>Sphingomonadaceae</taxon>
        <taxon>Sphingobium</taxon>
    </lineage>
</organism>
<gene>
    <name evidence="5" type="ORF">CP98_04499</name>
</gene>
<dbReference type="SUPFAM" id="SSF48008">
    <property type="entry name" value="GntR ligand-binding domain-like"/>
    <property type="match status" value="1"/>
</dbReference>
<dbReference type="PANTHER" id="PTHR43537:SF5">
    <property type="entry name" value="UXU OPERON TRANSCRIPTIONAL REGULATOR"/>
    <property type="match status" value="1"/>
</dbReference>
<feature type="domain" description="HTH gntR-type" evidence="4">
    <location>
        <begin position="15"/>
        <end position="83"/>
    </location>
</feature>
<evidence type="ECO:0000259" key="4">
    <source>
        <dbReference type="PROSITE" id="PS50949"/>
    </source>
</evidence>
<dbReference type="RefSeq" id="WP_037522185.1">
    <property type="nucleotide sequence ID" value="NZ_JGVR01000042.1"/>
</dbReference>
<dbReference type="Pfam" id="PF00392">
    <property type="entry name" value="GntR"/>
    <property type="match status" value="1"/>
</dbReference>
<dbReference type="InterPro" id="IPR036388">
    <property type="entry name" value="WH-like_DNA-bd_sf"/>
</dbReference>
<dbReference type="CDD" id="cd07377">
    <property type="entry name" value="WHTH_GntR"/>
    <property type="match status" value="1"/>
</dbReference>
<dbReference type="InterPro" id="IPR036390">
    <property type="entry name" value="WH_DNA-bd_sf"/>
</dbReference>
<protein>
    <submittedName>
        <fullName evidence="5">Transcriptional regulator</fullName>
    </submittedName>
</protein>
<dbReference type="Pfam" id="PF07729">
    <property type="entry name" value="FCD"/>
    <property type="match status" value="1"/>
</dbReference>
<dbReference type="PATRIC" id="fig|13690.10.peg.4633"/>